<feature type="repeat" description="TPR" evidence="5">
    <location>
        <begin position="774"/>
        <end position="807"/>
    </location>
</feature>
<reference evidence="9 10" key="1">
    <citation type="submission" date="2023-09" db="EMBL/GenBank/DDBJ databases">
        <title>Genomes of two closely related lineages of the louse Polyplax serrata with different host specificities.</title>
        <authorList>
            <person name="Martinu J."/>
            <person name="Tarabai H."/>
            <person name="Stefka J."/>
            <person name="Hypsa V."/>
        </authorList>
    </citation>
    <scope>NUCLEOTIDE SEQUENCE [LARGE SCALE GENOMIC DNA]</scope>
    <source>
        <strain evidence="9">98ZLc_SE</strain>
    </source>
</reference>
<evidence type="ECO:0000256" key="7">
    <source>
        <dbReference type="SAM" id="Phobius"/>
    </source>
</evidence>
<evidence type="ECO:0000256" key="4">
    <source>
        <dbReference type="ARBA" id="ARBA00038251"/>
    </source>
</evidence>
<evidence type="ECO:0000256" key="1">
    <source>
        <dbReference type="ARBA" id="ARBA00002550"/>
    </source>
</evidence>
<dbReference type="Pfam" id="PF13181">
    <property type="entry name" value="TPR_8"/>
    <property type="match status" value="2"/>
</dbReference>
<keyword evidence="7" id="KW-1133">Transmembrane helix</keyword>
<dbReference type="Pfam" id="PF07719">
    <property type="entry name" value="TPR_2"/>
    <property type="match status" value="1"/>
</dbReference>
<dbReference type="Pfam" id="PF19440">
    <property type="entry name" value="TTC7_N"/>
    <property type="match status" value="1"/>
</dbReference>
<keyword evidence="7" id="KW-0472">Membrane</keyword>
<protein>
    <recommendedName>
        <fullName evidence="8">Tetratricopeptide repeat protein 7 N-terminal domain-containing protein</fullName>
    </recommendedName>
</protein>
<evidence type="ECO:0000313" key="9">
    <source>
        <dbReference type="EMBL" id="KAK6641304.1"/>
    </source>
</evidence>
<feature type="repeat" description="TPR" evidence="5">
    <location>
        <begin position="740"/>
        <end position="773"/>
    </location>
</feature>
<feature type="compositionally biased region" description="Low complexity" evidence="6">
    <location>
        <begin position="213"/>
        <end position="225"/>
    </location>
</feature>
<dbReference type="InterPro" id="IPR013105">
    <property type="entry name" value="TPR_2"/>
</dbReference>
<gene>
    <name evidence="9" type="ORF">RUM44_013013</name>
</gene>
<proteinExistence type="inferred from homology"/>
<comment type="caution">
    <text evidence="9">The sequence shown here is derived from an EMBL/GenBank/DDBJ whole genome shotgun (WGS) entry which is preliminary data.</text>
</comment>
<evidence type="ECO:0000259" key="8">
    <source>
        <dbReference type="Pfam" id="PF19440"/>
    </source>
</evidence>
<evidence type="ECO:0000256" key="5">
    <source>
        <dbReference type="PROSITE-ProRule" id="PRU00339"/>
    </source>
</evidence>
<keyword evidence="2" id="KW-0677">Repeat</keyword>
<dbReference type="InterPro" id="IPR011990">
    <property type="entry name" value="TPR-like_helical_dom_sf"/>
</dbReference>
<keyword evidence="3 5" id="KW-0802">TPR repeat</keyword>
<dbReference type="PANTHER" id="PTHR23083:SF464">
    <property type="entry name" value="TETRATRICOPEPTIDE REPEAT DOMAIN 7, ISOFORM A"/>
    <property type="match status" value="1"/>
</dbReference>
<dbReference type="SUPFAM" id="SSF48452">
    <property type="entry name" value="TPR-like"/>
    <property type="match status" value="2"/>
</dbReference>
<comment type="similarity">
    <text evidence="4">Belongs to the YPP1 family.</text>
</comment>
<evidence type="ECO:0000256" key="6">
    <source>
        <dbReference type="SAM" id="MobiDB-lite"/>
    </source>
</evidence>
<dbReference type="PROSITE" id="PS50005">
    <property type="entry name" value="TPR"/>
    <property type="match status" value="2"/>
</dbReference>
<name>A0ABR1BGX6_POLSC</name>
<accession>A0ABR1BGX6</accession>
<dbReference type="PANTHER" id="PTHR23083">
    <property type="entry name" value="TETRATRICOPEPTIDE REPEAT PROTEIN, TPR"/>
    <property type="match status" value="1"/>
</dbReference>
<evidence type="ECO:0000313" key="10">
    <source>
        <dbReference type="Proteomes" id="UP001359485"/>
    </source>
</evidence>
<dbReference type="Pfam" id="PF14559">
    <property type="entry name" value="TPR_19"/>
    <property type="match status" value="1"/>
</dbReference>
<organism evidence="9 10">
    <name type="scientific">Polyplax serrata</name>
    <name type="common">Common mouse louse</name>
    <dbReference type="NCBI Taxonomy" id="468196"/>
    <lineage>
        <taxon>Eukaryota</taxon>
        <taxon>Metazoa</taxon>
        <taxon>Ecdysozoa</taxon>
        <taxon>Arthropoda</taxon>
        <taxon>Hexapoda</taxon>
        <taxon>Insecta</taxon>
        <taxon>Pterygota</taxon>
        <taxon>Neoptera</taxon>
        <taxon>Paraneoptera</taxon>
        <taxon>Psocodea</taxon>
        <taxon>Troctomorpha</taxon>
        <taxon>Phthiraptera</taxon>
        <taxon>Anoplura</taxon>
        <taxon>Polyplacidae</taxon>
        <taxon>Polyplax</taxon>
    </lineage>
</organism>
<evidence type="ECO:0000256" key="2">
    <source>
        <dbReference type="ARBA" id="ARBA00022737"/>
    </source>
</evidence>
<keyword evidence="10" id="KW-1185">Reference proteome</keyword>
<dbReference type="EMBL" id="JAWJWF010000001">
    <property type="protein sequence ID" value="KAK6641304.1"/>
    <property type="molecule type" value="Genomic_DNA"/>
</dbReference>
<dbReference type="InterPro" id="IPR051722">
    <property type="entry name" value="Endocytosis_PI4K-reg_protein"/>
</dbReference>
<dbReference type="InterPro" id="IPR019734">
    <property type="entry name" value="TPR_rpt"/>
</dbReference>
<feature type="region of interest" description="Disordered" evidence="6">
    <location>
        <begin position="212"/>
        <end position="232"/>
    </location>
</feature>
<feature type="transmembrane region" description="Helical" evidence="7">
    <location>
        <begin position="42"/>
        <end position="65"/>
    </location>
</feature>
<keyword evidence="7" id="KW-0812">Transmembrane</keyword>
<evidence type="ECO:0000256" key="3">
    <source>
        <dbReference type="ARBA" id="ARBA00022803"/>
    </source>
</evidence>
<comment type="function">
    <text evidence="1">Involved in endocytosis.</text>
</comment>
<dbReference type="Proteomes" id="UP001359485">
    <property type="component" value="Unassembled WGS sequence"/>
</dbReference>
<dbReference type="Gene3D" id="1.25.40.10">
    <property type="entry name" value="Tetratricopeptide repeat domain"/>
    <property type="match status" value="3"/>
</dbReference>
<dbReference type="SMART" id="SM00028">
    <property type="entry name" value="TPR"/>
    <property type="match status" value="5"/>
</dbReference>
<feature type="domain" description="Tetratricopeptide repeat protein 7 N-terminal" evidence="8">
    <location>
        <begin position="6"/>
        <end position="399"/>
    </location>
</feature>
<sequence length="854" mass="96148">MTSKGRNAVRLETEIEKCREESRWNRVIELAEQLKQRSPNQAIVSVVYLFVMLINFLETLADFLLGEGKLESYLEENPSIDSNVARARNSLNDAKNHLLNATTELGKKERVALDGNLLLGKLHYICGRFNEALVCYANAELDSLTEKELPSRGLKIVAESYAIKGLCLEKINPSVSSKYKQAEHLEQITKCFELAADLTLLYLQELDKVQQQPHHTSAASSGSHSPQPPTPARQIGAILETALQRAPLLYIKTSKLDQAVARYRSMLSAVESSATQSLRLTLTRQLAEVLLRGLTGALYIPPAPSLQSSKKAQVNVSESPWKPKQYTGFNLFIPKVDYEEIILLLLISEAMAVRDTVLSQAPEFEEARLSALKNAKAVYDLLAVTVIRWGQASILNEVLERAMKFSFEEKHIWMQHALCLITMGKHFHALAVLKEVRRLMPDKVIPCLMASRICFENLERPIEGIEWCTEALKRATANEQHLLSRCLLYIGIGHHIQSQQSYVRMDKKKLSESSRSYFSQALECDPNDHLAEYYMALYNACNFEICDAIKHAKNALGFQPEHAPSLQLLVLLLSAQKQYDEASNLLDAALEEYPDDLNLLNVKAHLELFCKGGEVALVTAQHMLSVWRVLYEDQTIMDAVDTSDKRSDTKSTFQLYATEMSDKDSSSLHAQSIAASRVEHALSEVASSLSSFTPRPGPQHAWVLQVQIWLLLAEIYIEMDELHGASACLQEATSIYPLSHQVMYMRGLLHEKKREFNEARQWFQNAVAINPTHVKSLQHLGLIYHYLGYHRLAEKTLRDAARIDPNACMTWYNLGIVLEAMGEYEGAGDCMVTALDVETCSPILPFTIIPLTFE</sequence>
<dbReference type="InterPro" id="IPR045819">
    <property type="entry name" value="TTC7_N"/>
</dbReference>